<sequence length="137" mass="14857">MDPIRHAEAYERGFTPHLLRTSPHFVHPVAGVAQLAASADDLASTCRAVALQLPDDAVFTHLTSAQLRGWWLPMLDGIPIIACTDRDAPHHDRRGVYVRRCAIPPGHGTGSVISRSRRRSGRSSSSPSILPCSTSSQ</sequence>
<name>A0A5Q2MNY8_9ACTN</name>
<feature type="compositionally biased region" description="Low complexity" evidence="1">
    <location>
        <begin position="122"/>
        <end position="137"/>
    </location>
</feature>
<evidence type="ECO:0000256" key="1">
    <source>
        <dbReference type="SAM" id="MobiDB-lite"/>
    </source>
</evidence>
<dbReference type="RefSeq" id="WP_153654859.1">
    <property type="nucleotide sequence ID" value="NZ_CP045737.1"/>
</dbReference>
<dbReference type="Proteomes" id="UP000392064">
    <property type="component" value="Chromosome"/>
</dbReference>
<dbReference type="AlphaFoldDB" id="A0A5Q2MNY8"/>
<feature type="region of interest" description="Disordered" evidence="1">
    <location>
        <begin position="103"/>
        <end position="137"/>
    </location>
</feature>
<evidence type="ECO:0000313" key="3">
    <source>
        <dbReference type="Proteomes" id="UP000392064"/>
    </source>
</evidence>
<organism evidence="2 3">
    <name type="scientific">Aeromicrobium yanjiei</name>
    <dbReference type="NCBI Taxonomy" id="2662028"/>
    <lineage>
        <taxon>Bacteria</taxon>
        <taxon>Bacillati</taxon>
        <taxon>Actinomycetota</taxon>
        <taxon>Actinomycetes</taxon>
        <taxon>Propionibacteriales</taxon>
        <taxon>Nocardioidaceae</taxon>
        <taxon>Aeromicrobium</taxon>
    </lineage>
</organism>
<gene>
    <name evidence="2" type="ORF">GEV26_17655</name>
</gene>
<dbReference type="EMBL" id="CP045737">
    <property type="protein sequence ID" value="QGG43056.1"/>
    <property type="molecule type" value="Genomic_DNA"/>
</dbReference>
<reference evidence="2 3" key="1">
    <citation type="submission" date="2019-11" db="EMBL/GenBank/DDBJ databases">
        <authorList>
            <person name="Li J."/>
        </authorList>
    </citation>
    <scope>NUCLEOTIDE SEQUENCE [LARGE SCALE GENOMIC DNA]</scope>
    <source>
        <strain evidence="2 3">MF47</strain>
    </source>
</reference>
<accession>A0A5Q2MNY8</accession>
<proteinExistence type="predicted"/>
<protein>
    <submittedName>
        <fullName evidence="2">Uncharacterized protein</fullName>
    </submittedName>
</protein>
<dbReference type="KEGG" id="aef:GEV26_17655"/>
<evidence type="ECO:0000313" key="2">
    <source>
        <dbReference type="EMBL" id="QGG43056.1"/>
    </source>
</evidence>
<keyword evidence="3" id="KW-1185">Reference proteome</keyword>